<dbReference type="AlphaFoldDB" id="F2PHA4"/>
<dbReference type="EMBL" id="DS995718">
    <property type="protein sequence ID" value="EGE01272.1"/>
    <property type="molecule type" value="Genomic_DNA"/>
</dbReference>
<dbReference type="Proteomes" id="UP000009169">
    <property type="component" value="Unassembled WGS sequence"/>
</dbReference>
<sequence>MAFRLELGCSELARAKEKEVDFLESSFFRGNKSLPKPSEVTTRSPNFNTRPRPALARFEALNLIVKFGSSVAIEEALCLRSLTRGPLPDYVLQSMSWTGPYKTVKRF</sequence>
<keyword evidence="2" id="KW-1185">Reference proteome</keyword>
<dbReference type="VEuPathDB" id="FungiDB:TEQG_00325"/>
<accession>F2PHA4</accession>
<organism evidence="1 2">
    <name type="scientific">Trichophyton equinum (strain ATCC MYA-4606 / CBS 127.97)</name>
    <name type="common">Horse ringworm fungus</name>
    <dbReference type="NCBI Taxonomy" id="559882"/>
    <lineage>
        <taxon>Eukaryota</taxon>
        <taxon>Fungi</taxon>
        <taxon>Dikarya</taxon>
        <taxon>Ascomycota</taxon>
        <taxon>Pezizomycotina</taxon>
        <taxon>Eurotiomycetes</taxon>
        <taxon>Eurotiomycetidae</taxon>
        <taxon>Onygenales</taxon>
        <taxon>Arthrodermataceae</taxon>
        <taxon>Trichophyton</taxon>
    </lineage>
</organism>
<dbReference type="GO" id="GO:0016740">
    <property type="term" value="F:transferase activity"/>
    <property type="evidence" value="ECO:0007669"/>
    <property type="project" value="UniProtKB-KW"/>
</dbReference>
<evidence type="ECO:0000313" key="2">
    <source>
        <dbReference type="Proteomes" id="UP000009169"/>
    </source>
</evidence>
<dbReference type="HOGENOM" id="CLU_2211816_0_0_1"/>
<name>F2PHA4_TRIEC</name>
<proteinExistence type="predicted"/>
<evidence type="ECO:0000313" key="1">
    <source>
        <dbReference type="EMBL" id="EGE01272.1"/>
    </source>
</evidence>
<protein>
    <submittedName>
        <fullName evidence="1">Phosphotransferase enzyme family protein</fullName>
    </submittedName>
</protein>
<reference evidence="2" key="1">
    <citation type="journal article" date="2012" name="MBio">
        <title>Comparative genome analysis of Trichophyton rubrum and related dermatophytes reveals candidate genes involved in infection.</title>
        <authorList>
            <person name="Martinez D.A."/>
            <person name="Oliver B.G."/>
            <person name="Graeser Y."/>
            <person name="Goldberg J.M."/>
            <person name="Li W."/>
            <person name="Martinez-Rossi N.M."/>
            <person name="Monod M."/>
            <person name="Shelest E."/>
            <person name="Barton R.C."/>
            <person name="Birch E."/>
            <person name="Brakhage A.A."/>
            <person name="Chen Z."/>
            <person name="Gurr S.J."/>
            <person name="Heiman D."/>
            <person name="Heitman J."/>
            <person name="Kosti I."/>
            <person name="Rossi A."/>
            <person name="Saif S."/>
            <person name="Samalova M."/>
            <person name="Saunders C.W."/>
            <person name="Shea T."/>
            <person name="Summerbell R.C."/>
            <person name="Xu J."/>
            <person name="Young S."/>
            <person name="Zeng Q."/>
            <person name="Birren B.W."/>
            <person name="Cuomo C.A."/>
            <person name="White T.C."/>
        </authorList>
    </citation>
    <scope>NUCLEOTIDE SEQUENCE [LARGE SCALE GENOMIC DNA]</scope>
    <source>
        <strain evidence="2">ATCC MYA-4606 / CBS 127.97</strain>
    </source>
</reference>
<gene>
    <name evidence="1" type="ORF">TEQG_00325</name>
</gene>